<dbReference type="Pfam" id="PF01370">
    <property type="entry name" value="Epimerase"/>
    <property type="match status" value="1"/>
</dbReference>
<dbReference type="PANTHER" id="PTHR43245">
    <property type="entry name" value="BIFUNCTIONAL POLYMYXIN RESISTANCE PROTEIN ARNA"/>
    <property type="match status" value="1"/>
</dbReference>
<accession>A0A6I6EAK7</accession>
<evidence type="ECO:0000313" key="2">
    <source>
        <dbReference type="EMBL" id="QGU33743.1"/>
    </source>
</evidence>
<dbReference type="KEGG" id="ttp:E6P07_12615"/>
<dbReference type="EMBL" id="CP039268">
    <property type="protein sequence ID" value="QGU33743.1"/>
    <property type="molecule type" value="Genomic_DNA"/>
</dbReference>
<protein>
    <submittedName>
        <fullName evidence="2">NAD-dependent epimerase/dehydratase family protein</fullName>
    </submittedName>
</protein>
<name>A0A6I6EAK7_THETI</name>
<keyword evidence="3" id="KW-1185">Reference proteome</keyword>
<dbReference type="Proteomes" id="UP000426424">
    <property type="component" value="Chromosome"/>
</dbReference>
<dbReference type="OrthoDB" id="9801056at2"/>
<dbReference type="SUPFAM" id="SSF51735">
    <property type="entry name" value="NAD(P)-binding Rossmann-fold domains"/>
    <property type="match status" value="1"/>
</dbReference>
<organism evidence="2 3">
    <name type="scientific">Thermochromatium tepidum ATCC 43061</name>
    <dbReference type="NCBI Taxonomy" id="316276"/>
    <lineage>
        <taxon>Bacteria</taxon>
        <taxon>Pseudomonadati</taxon>
        <taxon>Pseudomonadota</taxon>
        <taxon>Gammaproteobacteria</taxon>
        <taxon>Chromatiales</taxon>
        <taxon>Chromatiaceae</taxon>
        <taxon>Thermochromatium</taxon>
    </lineage>
</organism>
<dbReference type="Gene3D" id="3.40.50.720">
    <property type="entry name" value="NAD(P)-binding Rossmann-like Domain"/>
    <property type="match status" value="1"/>
</dbReference>
<evidence type="ECO:0000313" key="3">
    <source>
        <dbReference type="Proteomes" id="UP000426424"/>
    </source>
</evidence>
<dbReference type="InterPro" id="IPR050177">
    <property type="entry name" value="Lipid_A_modif_metabolic_enz"/>
</dbReference>
<sequence length="344" mass="37303">MTNRTQVSELGPVLVTGATGQVGRRLVSALLASGHPVTVLTRAPASVRRLWPNHRVGVHVGDLTEAETLAGLGAGIQTLFHLASYTPRPEEPDLYNAPGHWRVTAEGTVNLAVALAEAPIERLIYVSTVKAMGDQAGSLGRPASAAMPPEPDCLYGRAKLAAERQLLAFGRARGIKASVMRLPMVYGLDGAGNLARLVEAVAAGRFPPWPRLDNRRSAIHVDDAIAAALLIIRHPETGDQTYIATDGRTYSTRWIYERTLSALGRPIPHWTVPLWVLRGVAFAGTLAEHRLGRRMPLTRETLSKLMDDAWYDSSALRALGFAPRHGLEDEIKRLAQRLETGPAP</sequence>
<evidence type="ECO:0000259" key="1">
    <source>
        <dbReference type="Pfam" id="PF01370"/>
    </source>
</evidence>
<feature type="domain" description="NAD-dependent epimerase/dehydratase" evidence="1">
    <location>
        <begin position="13"/>
        <end position="240"/>
    </location>
</feature>
<dbReference type="AlphaFoldDB" id="A0A6I6EAK7"/>
<reference evidence="2 3" key="1">
    <citation type="submission" date="2019-12" db="EMBL/GenBank/DDBJ databases">
        <title>The complete genome of the thermophilic, anoxygenic phototrophic gammaproteobacterium Thermochromatium tepidum.</title>
        <authorList>
            <person name="Sattley W.M."/>
            <person name="Swingley W.D."/>
            <person name="Burchell B.M."/>
            <person name="Gurbani S.A."/>
            <person name="Kujawa C.M."/>
            <person name="Nuccio D.A."/>
            <person name="Schladweiler J."/>
            <person name="Shaffer K.N."/>
            <person name="Stokes L.M."/>
            <person name="Touchman J.W."/>
            <person name="Blankenship R.E."/>
            <person name="Madigan M.T."/>
        </authorList>
    </citation>
    <scope>NUCLEOTIDE SEQUENCE [LARGE SCALE GENOMIC DNA]</scope>
    <source>
        <strain evidence="2 3">ATCC 43061</strain>
    </source>
</reference>
<dbReference type="InterPro" id="IPR036291">
    <property type="entry name" value="NAD(P)-bd_dom_sf"/>
</dbReference>
<proteinExistence type="predicted"/>
<gene>
    <name evidence="2" type="ORF">E6P07_12615</name>
</gene>
<dbReference type="InterPro" id="IPR001509">
    <property type="entry name" value="Epimerase_deHydtase"/>
</dbReference>